<dbReference type="FunFam" id="3.30.160.60:FF:000065">
    <property type="entry name" value="B-cell CLL/lymphoma 6, member B"/>
    <property type="match status" value="1"/>
</dbReference>
<proteinExistence type="predicted"/>
<dbReference type="Gene3D" id="3.30.160.60">
    <property type="entry name" value="Classic Zinc Finger"/>
    <property type="match status" value="2"/>
</dbReference>
<dbReference type="PANTHER" id="PTHR24408:SF58">
    <property type="entry name" value="TRANSCRIPTION FACTOR (TFIIIA), PUTATIVE (AFU_ORTHOLOGUE AFUA_1G05150)-RELATED"/>
    <property type="match status" value="1"/>
</dbReference>
<evidence type="ECO:0000256" key="2">
    <source>
        <dbReference type="ARBA" id="ARBA00022737"/>
    </source>
</evidence>
<keyword evidence="2" id="KW-0677">Repeat</keyword>
<organism evidence="8 9">
    <name type="scientific">Geotrichum candidum</name>
    <name type="common">Oospora lactis</name>
    <name type="synonym">Dipodascus geotrichum</name>
    <dbReference type="NCBI Taxonomy" id="1173061"/>
    <lineage>
        <taxon>Eukaryota</taxon>
        <taxon>Fungi</taxon>
        <taxon>Dikarya</taxon>
        <taxon>Ascomycota</taxon>
        <taxon>Saccharomycotina</taxon>
        <taxon>Dipodascomycetes</taxon>
        <taxon>Dipodascales</taxon>
        <taxon>Dipodascaceae</taxon>
        <taxon>Geotrichum</taxon>
    </lineage>
</organism>
<dbReference type="PROSITE" id="PS50157">
    <property type="entry name" value="ZINC_FINGER_C2H2_2"/>
    <property type="match status" value="2"/>
</dbReference>
<evidence type="ECO:0000256" key="5">
    <source>
        <dbReference type="PROSITE-ProRule" id="PRU00042"/>
    </source>
</evidence>
<name>A0A0J9XFK0_GEOCN</name>
<evidence type="ECO:0000313" key="9">
    <source>
        <dbReference type="Proteomes" id="UP000242525"/>
    </source>
</evidence>
<dbReference type="AlphaFoldDB" id="A0A0J9XFK0"/>
<dbReference type="Proteomes" id="UP000242525">
    <property type="component" value="Unassembled WGS sequence"/>
</dbReference>
<dbReference type="OrthoDB" id="8922241at2759"/>
<feature type="compositionally biased region" description="Polar residues" evidence="6">
    <location>
        <begin position="421"/>
        <end position="439"/>
    </location>
</feature>
<evidence type="ECO:0000256" key="1">
    <source>
        <dbReference type="ARBA" id="ARBA00022723"/>
    </source>
</evidence>
<keyword evidence="3 5" id="KW-0863">Zinc-finger</keyword>
<accession>A0A0J9XFK0</accession>
<feature type="domain" description="C2H2-type" evidence="7">
    <location>
        <begin position="145"/>
        <end position="172"/>
    </location>
</feature>
<feature type="compositionally biased region" description="Low complexity" evidence="6">
    <location>
        <begin position="229"/>
        <end position="242"/>
    </location>
</feature>
<dbReference type="PROSITE" id="PS00028">
    <property type="entry name" value="ZINC_FINGER_C2H2_1"/>
    <property type="match status" value="1"/>
</dbReference>
<dbReference type="GO" id="GO:0008270">
    <property type="term" value="F:zinc ion binding"/>
    <property type="evidence" value="ECO:0007669"/>
    <property type="project" value="UniProtKB-KW"/>
</dbReference>
<dbReference type="Pfam" id="PF00096">
    <property type="entry name" value="zf-C2H2"/>
    <property type="match status" value="2"/>
</dbReference>
<feature type="region of interest" description="Disordered" evidence="6">
    <location>
        <begin position="199"/>
        <end position="246"/>
    </location>
</feature>
<dbReference type="PANTHER" id="PTHR24408">
    <property type="entry name" value="ZINC FINGER PROTEIN"/>
    <property type="match status" value="1"/>
</dbReference>
<dbReference type="SMART" id="SM00355">
    <property type="entry name" value="ZnF_C2H2"/>
    <property type="match status" value="2"/>
</dbReference>
<dbReference type="GO" id="GO:0005634">
    <property type="term" value="C:nucleus"/>
    <property type="evidence" value="ECO:0007669"/>
    <property type="project" value="TreeGrafter"/>
</dbReference>
<dbReference type="InterPro" id="IPR013087">
    <property type="entry name" value="Znf_C2H2_type"/>
</dbReference>
<evidence type="ECO:0000313" key="8">
    <source>
        <dbReference type="EMBL" id="CDO56093.1"/>
    </source>
</evidence>
<keyword evidence="9" id="KW-1185">Reference proteome</keyword>
<evidence type="ECO:0000256" key="4">
    <source>
        <dbReference type="ARBA" id="ARBA00022833"/>
    </source>
</evidence>
<feature type="domain" description="C2H2-type" evidence="7">
    <location>
        <begin position="173"/>
        <end position="204"/>
    </location>
</feature>
<evidence type="ECO:0000259" key="7">
    <source>
        <dbReference type="PROSITE" id="PS50157"/>
    </source>
</evidence>
<feature type="compositionally biased region" description="Polar residues" evidence="6">
    <location>
        <begin position="389"/>
        <end position="411"/>
    </location>
</feature>
<dbReference type="GO" id="GO:0043565">
    <property type="term" value="F:sequence-specific DNA binding"/>
    <property type="evidence" value="ECO:0007669"/>
    <property type="project" value="TreeGrafter"/>
</dbReference>
<protein>
    <recommendedName>
        <fullName evidence="7">C2H2-type domain-containing protein</fullName>
    </recommendedName>
</protein>
<dbReference type="InterPro" id="IPR036236">
    <property type="entry name" value="Znf_C2H2_sf"/>
</dbReference>
<keyword evidence="1" id="KW-0479">Metal-binding</keyword>
<evidence type="ECO:0000256" key="6">
    <source>
        <dbReference type="SAM" id="MobiDB-lite"/>
    </source>
</evidence>
<evidence type="ECO:0000256" key="3">
    <source>
        <dbReference type="ARBA" id="ARBA00022771"/>
    </source>
</evidence>
<dbReference type="GO" id="GO:0000981">
    <property type="term" value="F:DNA-binding transcription factor activity, RNA polymerase II-specific"/>
    <property type="evidence" value="ECO:0007669"/>
    <property type="project" value="TreeGrafter"/>
</dbReference>
<dbReference type="EMBL" id="CCBN010000013">
    <property type="protein sequence ID" value="CDO56093.1"/>
    <property type="molecule type" value="Genomic_DNA"/>
</dbReference>
<dbReference type="STRING" id="1173061.A0A0J9XFK0"/>
<gene>
    <name evidence="8" type="ORF">BN980_GECA13s02881g</name>
</gene>
<feature type="region of interest" description="Disordered" evidence="6">
    <location>
        <begin position="371"/>
        <end position="449"/>
    </location>
</feature>
<reference evidence="8" key="1">
    <citation type="submission" date="2014-03" db="EMBL/GenBank/DDBJ databases">
        <authorList>
            <person name="Casaregola S."/>
        </authorList>
    </citation>
    <scope>NUCLEOTIDE SEQUENCE [LARGE SCALE GENOMIC DNA]</scope>
    <source>
        <strain evidence="8">CLIB 918</strain>
    </source>
</reference>
<comment type="caution">
    <text evidence="8">The sequence shown here is derived from an EMBL/GenBank/DDBJ whole genome shotgun (WGS) entry which is preliminary data.</text>
</comment>
<keyword evidence="4" id="KW-0862">Zinc</keyword>
<sequence>MLDNDTHFSLDPALELELDKFYYGHLDDITTPISNSSTLTNKNSTSSYHSFFSLNTSVTNTATSANTSSPSYFDYSLPTSPLNGINGVSSTTGDPSSIATPPIATSLSETPISTSPLATTVSSSTSTATTTPFGATTPSGISKQFQCSQCPLSFRRNHDLKRHVKIHLPVRPYTCEQCSKAFNRKDALRRHVISKACKMASGRPEKSRSASLTSANKSHDISHHNTNHKSLINSIGSSSNASSKDDGNAAITKLLASHSSIDSMTTSSNSSAEIRSPLVQQELNTISSPPRQAAQAAPGFLNLNQQQPLDSLESFFFDSVTPSSINNLMNSPTTVPTTETVSSITPVKIITDNGSITTERNSMLSPFALIKSETPAPTPPGPKKVIRASNKSSGELSTTQNQISETANSVDSEWPDLYDPTSFTQGFQTPSGGSSQPDAGTNYWGSPWI</sequence>
<dbReference type="SUPFAM" id="SSF57667">
    <property type="entry name" value="beta-beta-alpha zinc fingers"/>
    <property type="match status" value="1"/>
</dbReference>